<dbReference type="Pfam" id="PF00884">
    <property type="entry name" value="Sulfatase"/>
    <property type="match status" value="1"/>
</dbReference>
<accession>A0A6C2ULY0</accession>
<dbReference type="PANTHER" id="PTHR42693:SF53">
    <property type="entry name" value="ENDO-4-O-SULFATASE"/>
    <property type="match status" value="1"/>
</dbReference>
<dbReference type="AlphaFoldDB" id="A0A6C2ULY0"/>
<keyword evidence="4" id="KW-0106">Calcium</keyword>
<dbReference type="PROSITE" id="PS00149">
    <property type="entry name" value="SULFATASE_2"/>
    <property type="match status" value="1"/>
</dbReference>
<dbReference type="InterPro" id="IPR050738">
    <property type="entry name" value="Sulfatase"/>
</dbReference>
<feature type="domain" description="Sulfatase N-terminal" evidence="6">
    <location>
        <begin position="26"/>
        <end position="355"/>
    </location>
</feature>
<dbReference type="Proteomes" id="UP000346198">
    <property type="component" value="Unassembled WGS sequence"/>
</dbReference>
<dbReference type="SUPFAM" id="SSF53649">
    <property type="entry name" value="Alkaline phosphatase-like"/>
    <property type="match status" value="1"/>
</dbReference>
<proteinExistence type="inferred from homology"/>
<gene>
    <name evidence="7" type="primary">atsA_191</name>
    <name evidence="7" type="ORF">SCARR_02500</name>
</gene>
<dbReference type="EMBL" id="CAAHFH010000001">
    <property type="protein sequence ID" value="VGO20437.1"/>
    <property type="molecule type" value="Genomic_DNA"/>
</dbReference>
<reference evidence="7 8" key="1">
    <citation type="submission" date="2019-04" db="EMBL/GenBank/DDBJ databases">
        <authorList>
            <person name="Van Vliet M D."/>
        </authorList>
    </citation>
    <scope>NUCLEOTIDE SEQUENCE [LARGE SCALE GENOMIC DNA]</scope>
    <source>
        <strain evidence="7 8">F21</strain>
    </source>
</reference>
<dbReference type="GO" id="GO:0004065">
    <property type="term" value="F:arylsulfatase activity"/>
    <property type="evidence" value="ECO:0007669"/>
    <property type="project" value="TreeGrafter"/>
</dbReference>
<comment type="similarity">
    <text evidence="1">Belongs to the sulfatase family.</text>
</comment>
<keyword evidence="5" id="KW-0732">Signal</keyword>
<keyword evidence="3" id="KW-0378">Hydrolase</keyword>
<dbReference type="InterPro" id="IPR000917">
    <property type="entry name" value="Sulfatase_N"/>
</dbReference>
<evidence type="ECO:0000256" key="1">
    <source>
        <dbReference type="ARBA" id="ARBA00008779"/>
    </source>
</evidence>
<evidence type="ECO:0000313" key="7">
    <source>
        <dbReference type="EMBL" id="VGO20437.1"/>
    </source>
</evidence>
<dbReference type="InterPro" id="IPR017850">
    <property type="entry name" value="Alkaline_phosphatase_core_sf"/>
</dbReference>
<organism evidence="7 8">
    <name type="scientific">Pontiella sulfatireligans</name>
    <dbReference type="NCBI Taxonomy" id="2750658"/>
    <lineage>
        <taxon>Bacteria</taxon>
        <taxon>Pseudomonadati</taxon>
        <taxon>Kiritimatiellota</taxon>
        <taxon>Kiritimatiellia</taxon>
        <taxon>Kiritimatiellales</taxon>
        <taxon>Pontiellaceae</taxon>
        <taxon>Pontiella</taxon>
    </lineage>
</organism>
<dbReference type="InterPro" id="IPR024607">
    <property type="entry name" value="Sulfatase_CS"/>
</dbReference>
<feature type="signal peptide" evidence="5">
    <location>
        <begin position="1"/>
        <end position="19"/>
    </location>
</feature>
<evidence type="ECO:0000256" key="4">
    <source>
        <dbReference type="ARBA" id="ARBA00022837"/>
    </source>
</evidence>
<dbReference type="Gene3D" id="3.30.1120.10">
    <property type="match status" value="1"/>
</dbReference>
<evidence type="ECO:0000256" key="2">
    <source>
        <dbReference type="ARBA" id="ARBA00022723"/>
    </source>
</evidence>
<feature type="chain" id="PRO_5028854785" evidence="5">
    <location>
        <begin position="20"/>
        <end position="569"/>
    </location>
</feature>
<evidence type="ECO:0000256" key="5">
    <source>
        <dbReference type="SAM" id="SignalP"/>
    </source>
</evidence>
<keyword evidence="2" id="KW-0479">Metal-binding</keyword>
<protein>
    <submittedName>
        <fullName evidence="7">Arylsulfatase</fullName>
    </submittedName>
</protein>
<evidence type="ECO:0000259" key="6">
    <source>
        <dbReference type="Pfam" id="PF00884"/>
    </source>
</evidence>
<keyword evidence="8" id="KW-1185">Reference proteome</keyword>
<evidence type="ECO:0000313" key="8">
    <source>
        <dbReference type="Proteomes" id="UP000346198"/>
    </source>
</evidence>
<evidence type="ECO:0000256" key="3">
    <source>
        <dbReference type="ARBA" id="ARBA00022801"/>
    </source>
</evidence>
<dbReference type="GO" id="GO:0046872">
    <property type="term" value="F:metal ion binding"/>
    <property type="evidence" value="ECO:0007669"/>
    <property type="project" value="UniProtKB-KW"/>
</dbReference>
<dbReference type="PANTHER" id="PTHR42693">
    <property type="entry name" value="ARYLSULFATASE FAMILY MEMBER"/>
    <property type="match status" value="1"/>
</dbReference>
<name>A0A6C2ULY0_9BACT</name>
<sequence>MNRPLHIIVLLAAALSSYAAAPSARPNILIVMCDDLGYADVGFNGAKDIRTPALDKLAAAGTVCTSAYVAHPFCGPSRMGLLSGRYPHEFGGQFNHPPFQEGLTEYDSLGIPEEETLISTVLQDAGYFTGAIGKWHLGIDKPFHPNTRGFDDFYGFLGGGHMYFPEKYAGIYERQNKAGVERINEYVLPLEHNGEQVTPKGYLTDELTGEAIRFIDTAAQKKKQPFFLYLAYNAPHSPMEASDEDLAVFSDIANPKRRTYAAMVYAVDRGVARIVDSLKKNGQYDNTLIIFLSDNGGKPSQGASNAPLRGQKGDTFEGGFRVPMFFHWPDNVPVQTFNHPVSALDFYPTFVQLAGTKLPKGKELDGKDIMADLKKGTSPRKGEMIYSMRHRNSYSDVSARRDDWKVTRYGGQPWRLFNIDEDPGENNDLATQHPERVQEMVKKAEGWSGTHVQPLWFHAGQARDEWKKNNMPRFDKTFSPDIGAPSLAPVKYITEQSAAPKAAMPSAPAGVKLKKGDSTKEMFVAQEKAKWDKNGWNWDLSKVETLFSTIDANGDGIASGQEKKAYWAK</sequence>
<dbReference type="Gene3D" id="3.40.720.10">
    <property type="entry name" value="Alkaline Phosphatase, subunit A"/>
    <property type="match status" value="1"/>
</dbReference>
<dbReference type="RefSeq" id="WP_136061857.1">
    <property type="nucleotide sequence ID" value="NZ_CAAHFH010000001.1"/>
</dbReference>